<organism evidence="5 6">
    <name type="scientific">Polyporus arcularius HHB13444</name>
    <dbReference type="NCBI Taxonomy" id="1314778"/>
    <lineage>
        <taxon>Eukaryota</taxon>
        <taxon>Fungi</taxon>
        <taxon>Dikarya</taxon>
        <taxon>Basidiomycota</taxon>
        <taxon>Agaricomycotina</taxon>
        <taxon>Agaricomycetes</taxon>
        <taxon>Polyporales</taxon>
        <taxon>Polyporaceae</taxon>
        <taxon>Polyporus</taxon>
    </lineage>
</organism>
<dbReference type="SUPFAM" id="SSF53182">
    <property type="entry name" value="Pyrrolidone carboxyl peptidase (pyroglutamate aminopeptidase)"/>
    <property type="match status" value="1"/>
</dbReference>
<comment type="similarity">
    <text evidence="1">Belongs to the peptidase C15 family.</text>
</comment>
<evidence type="ECO:0000256" key="1">
    <source>
        <dbReference type="ARBA" id="ARBA00006641"/>
    </source>
</evidence>
<reference evidence="5 6" key="1">
    <citation type="journal article" date="2019" name="Nat. Ecol. Evol.">
        <title>Megaphylogeny resolves global patterns of mushroom evolution.</title>
        <authorList>
            <person name="Varga T."/>
            <person name="Krizsan K."/>
            <person name="Foldi C."/>
            <person name="Dima B."/>
            <person name="Sanchez-Garcia M."/>
            <person name="Sanchez-Ramirez S."/>
            <person name="Szollosi G.J."/>
            <person name="Szarkandi J.G."/>
            <person name="Papp V."/>
            <person name="Albert L."/>
            <person name="Andreopoulos W."/>
            <person name="Angelini C."/>
            <person name="Antonin V."/>
            <person name="Barry K.W."/>
            <person name="Bougher N.L."/>
            <person name="Buchanan P."/>
            <person name="Buyck B."/>
            <person name="Bense V."/>
            <person name="Catcheside P."/>
            <person name="Chovatia M."/>
            <person name="Cooper J."/>
            <person name="Damon W."/>
            <person name="Desjardin D."/>
            <person name="Finy P."/>
            <person name="Geml J."/>
            <person name="Haridas S."/>
            <person name="Hughes K."/>
            <person name="Justo A."/>
            <person name="Karasinski D."/>
            <person name="Kautmanova I."/>
            <person name="Kiss B."/>
            <person name="Kocsube S."/>
            <person name="Kotiranta H."/>
            <person name="LaButti K.M."/>
            <person name="Lechner B.E."/>
            <person name="Liimatainen K."/>
            <person name="Lipzen A."/>
            <person name="Lukacs Z."/>
            <person name="Mihaltcheva S."/>
            <person name="Morgado L.N."/>
            <person name="Niskanen T."/>
            <person name="Noordeloos M.E."/>
            <person name="Ohm R.A."/>
            <person name="Ortiz-Santana B."/>
            <person name="Ovrebo C."/>
            <person name="Racz N."/>
            <person name="Riley R."/>
            <person name="Savchenko A."/>
            <person name="Shiryaev A."/>
            <person name="Soop K."/>
            <person name="Spirin V."/>
            <person name="Szebenyi C."/>
            <person name="Tomsovsky M."/>
            <person name="Tulloss R.E."/>
            <person name="Uehling J."/>
            <person name="Grigoriev I.V."/>
            <person name="Vagvolgyi C."/>
            <person name="Papp T."/>
            <person name="Martin F.M."/>
            <person name="Miettinen O."/>
            <person name="Hibbett D.S."/>
            <person name="Nagy L.G."/>
        </authorList>
    </citation>
    <scope>NUCLEOTIDE SEQUENCE [LARGE SCALE GENOMIC DNA]</scope>
    <source>
        <strain evidence="5 6">HHB13444</strain>
    </source>
</reference>
<dbReference type="Gene3D" id="3.40.630.20">
    <property type="entry name" value="Peptidase C15, pyroglutamyl peptidase I-like"/>
    <property type="match status" value="1"/>
</dbReference>
<name>A0A5C3PNL1_9APHY</name>
<dbReference type="InterPro" id="IPR036440">
    <property type="entry name" value="Peptidase_C15-like_sf"/>
</dbReference>
<evidence type="ECO:0000256" key="4">
    <source>
        <dbReference type="ARBA" id="ARBA00022807"/>
    </source>
</evidence>
<evidence type="ECO:0000313" key="6">
    <source>
        <dbReference type="Proteomes" id="UP000308197"/>
    </source>
</evidence>
<gene>
    <name evidence="5" type="ORF">K466DRAFT_660697</name>
</gene>
<dbReference type="PANTHER" id="PTHR23402:SF1">
    <property type="entry name" value="PYROGLUTAMYL-PEPTIDASE I"/>
    <property type="match status" value="1"/>
</dbReference>
<dbReference type="InterPro" id="IPR016125">
    <property type="entry name" value="Peptidase_C15-like"/>
</dbReference>
<dbReference type="GO" id="GO:0006508">
    <property type="term" value="P:proteolysis"/>
    <property type="evidence" value="ECO:0007669"/>
    <property type="project" value="UniProtKB-KW"/>
</dbReference>
<proteinExistence type="inferred from homology"/>
<dbReference type="Pfam" id="PF01470">
    <property type="entry name" value="Peptidase_C15"/>
    <property type="match status" value="2"/>
</dbReference>
<dbReference type="InParanoid" id="A0A5C3PNL1"/>
<protein>
    <submittedName>
        <fullName evidence="5">Peptidase C15, pyroglutamyl peptidase I-like protein</fullName>
    </submittedName>
</protein>
<evidence type="ECO:0000256" key="2">
    <source>
        <dbReference type="ARBA" id="ARBA00022670"/>
    </source>
</evidence>
<dbReference type="GO" id="GO:0008234">
    <property type="term" value="F:cysteine-type peptidase activity"/>
    <property type="evidence" value="ECO:0007669"/>
    <property type="project" value="UniProtKB-KW"/>
</dbReference>
<keyword evidence="3" id="KW-0378">Hydrolase</keyword>
<keyword evidence="2" id="KW-0645">Protease</keyword>
<sequence>MAPIGPGTTRVLITGFGPFHRYKENPSWLAVKPLHGITLTTDSGRPIHITTLELPVAYEYVLRNVPGLHKRPPVLPPYADAGIPLPENGYDFIFHVGVSGRGPIRIERLGHKYGYDLTLPDADGQFGPIVILAESSDSEPVRGFGEGYEAFPGDLPTDVDVPALVIDLKKDGAELGMSVDAGHYLCDFILYASLAISRQVVGPQEKPIPVLFMHVPLPREVSTEKATDMARRIILWVCGGLP</sequence>
<dbReference type="AlphaFoldDB" id="A0A5C3PNL1"/>
<dbReference type="PANTHER" id="PTHR23402">
    <property type="entry name" value="PROTEASE FAMILY C15 PYROGLUTAMYL-PEPTIDASE I-RELATED"/>
    <property type="match status" value="1"/>
</dbReference>
<evidence type="ECO:0000313" key="5">
    <source>
        <dbReference type="EMBL" id="TFK90559.1"/>
    </source>
</evidence>
<accession>A0A5C3PNL1</accession>
<dbReference type="EMBL" id="ML211042">
    <property type="protein sequence ID" value="TFK90559.1"/>
    <property type="molecule type" value="Genomic_DNA"/>
</dbReference>
<keyword evidence="4" id="KW-0788">Thiol protease</keyword>
<keyword evidence="6" id="KW-1185">Reference proteome</keyword>
<dbReference type="Proteomes" id="UP000308197">
    <property type="component" value="Unassembled WGS sequence"/>
</dbReference>
<evidence type="ECO:0000256" key="3">
    <source>
        <dbReference type="ARBA" id="ARBA00022801"/>
    </source>
</evidence>